<dbReference type="AlphaFoldDB" id="A0A0C9XD51"/>
<dbReference type="Gene3D" id="1.10.357.90">
    <property type="match status" value="1"/>
</dbReference>
<name>A0A0C9XD51_9AGAR</name>
<keyword evidence="2" id="KW-1185">Reference proteome</keyword>
<dbReference type="STRING" id="1095629.A0A0C9XD51"/>
<protein>
    <submittedName>
        <fullName evidence="1">Uncharacterized protein</fullName>
    </submittedName>
</protein>
<dbReference type="EMBL" id="KN838536">
    <property type="protein sequence ID" value="KIK10195.1"/>
    <property type="molecule type" value="Genomic_DNA"/>
</dbReference>
<proteinExistence type="predicted"/>
<dbReference type="Proteomes" id="UP000054477">
    <property type="component" value="Unassembled WGS sequence"/>
</dbReference>
<reference evidence="1 2" key="1">
    <citation type="submission" date="2014-04" db="EMBL/GenBank/DDBJ databases">
        <authorList>
            <consortium name="DOE Joint Genome Institute"/>
            <person name="Kuo A."/>
            <person name="Kohler A."/>
            <person name="Nagy L.G."/>
            <person name="Floudas D."/>
            <person name="Copeland A."/>
            <person name="Barry K.W."/>
            <person name="Cichocki N."/>
            <person name="Veneault-Fourrey C."/>
            <person name="LaButti K."/>
            <person name="Lindquist E.A."/>
            <person name="Lipzen A."/>
            <person name="Lundell T."/>
            <person name="Morin E."/>
            <person name="Murat C."/>
            <person name="Sun H."/>
            <person name="Tunlid A."/>
            <person name="Henrissat B."/>
            <person name="Grigoriev I.V."/>
            <person name="Hibbett D.S."/>
            <person name="Martin F."/>
            <person name="Nordberg H.P."/>
            <person name="Cantor M.N."/>
            <person name="Hua S.X."/>
        </authorList>
    </citation>
    <scope>NUCLEOTIDE SEQUENCE [LARGE SCALE GENOMIC DNA]</scope>
    <source>
        <strain evidence="1 2">LaAM-08-1</strain>
    </source>
</reference>
<sequence>MKMRQYLREAVAVKRNTVFIRNTVQRAIAYCFSSMCNQAKRASSRYTVRFDVQKHAVSWLGNHAFHFIFGRYSHNYVSLLKSLEWELSRPRYRRYSKRFRSLVKEGQCGLAEIRS</sequence>
<dbReference type="HOGENOM" id="CLU_145571_0_0_1"/>
<evidence type="ECO:0000313" key="1">
    <source>
        <dbReference type="EMBL" id="KIK10195.1"/>
    </source>
</evidence>
<accession>A0A0C9XD51</accession>
<organism evidence="1 2">
    <name type="scientific">Laccaria amethystina LaAM-08-1</name>
    <dbReference type="NCBI Taxonomy" id="1095629"/>
    <lineage>
        <taxon>Eukaryota</taxon>
        <taxon>Fungi</taxon>
        <taxon>Dikarya</taxon>
        <taxon>Basidiomycota</taxon>
        <taxon>Agaricomycotina</taxon>
        <taxon>Agaricomycetes</taxon>
        <taxon>Agaricomycetidae</taxon>
        <taxon>Agaricales</taxon>
        <taxon>Agaricineae</taxon>
        <taxon>Hydnangiaceae</taxon>
        <taxon>Laccaria</taxon>
    </lineage>
</organism>
<gene>
    <name evidence="1" type="ORF">K443DRAFT_142106</name>
</gene>
<evidence type="ECO:0000313" key="2">
    <source>
        <dbReference type="Proteomes" id="UP000054477"/>
    </source>
</evidence>
<reference evidence="2" key="2">
    <citation type="submission" date="2015-01" db="EMBL/GenBank/DDBJ databases">
        <title>Evolutionary Origins and Diversification of the Mycorrhizal Mutualists.</title>
        <authorList>
            <consortium name="DOE Joint Genome Institute"/>
            <consortium name="Mycorrhizal Genomics Consortium"/>
            <person name="Kohler A."/>
            <person name="Kuo A."/>
            <person name="Nagy L.G."/>
            <person name="Floudas D."/>
            <person name="Copeland A."/>
            <person name="Barry K.W."/>
            <person name="Cichocki N."/>
            <person name="Veneault-Fourrey C."/>
            <person name="LaButti K."/>
            <person name="Lindquist E.A."/>
            <person name="Lipzen A."/>
            <person name="Lundell T."/>
            <person name="Morin E."/>
            <person name="Murat C."/>
            <person name="Riley R."/>
            <person name="Ohm R."/>
            <person name="Sun H."/>
            <person name="Tunlid A."/>
            <person name="Henrissat B."/>
            <person name="Grigoriev I.V."/>
            <person name="Hibbett D.S."/>
            <person name="Martin F."/>
        </authorList>
    </citation>
    <scope>NUCLEOTIDE SEQUENCE [LARGE SCALE GENOMIC DNA]</scope>
    <source>
        <strain evidence="2">LaAM-08-1</strain>
    </source>
</reference>
<dbReference type="OrthoDB" id="289721at2759"/>